<evidence type="ECO:0000256" key="7">
    <source>
        <dbReference type="ARBA" id="ARBA00022927"/>
    </source>
</evidence>
<dbReference type="InterPro" id="IPR031884">
    <property type="entry name" value="Sil1_fungi"/>
</dbReference>
<gene>
    <name evidence="10" type="ORF">PVAG01_10579</name>
</gene>
<evidence type="ECO:0000313" key="10">
    <source>
        <dbReference type="EMBL" id="KAL3417569.1"/>
    </source>
</evidence>
<dbReference type="EMBL" id="JBFCZG010000010">
    <property type="protein sequence ID" value="KAL3417569.1"/>
    <property type="molecule type" value="Genomic_DNA"/>
</dbReference>
<evidence type="ECO:0000256" key="3">
    <source>
        <dbReference type="ARBA" id="ARBA00015352"/>
    </source>
</evidence>
<sequence>MVHLSAQHMLGITCLSLPVLARAVSAHPPAAASPSADTELICSLENSTDCYPRLFQPTKDFQVIKQGQDLPPGLHVRMDMTTGSKEARLNIPMEGETSEDVIEVPMEQAMVVVPQPDEDAPVDKKPKIPEKAPVYEAAGKVQPPRSSGGSDSEDFRDSLQVIKTGKGDLLPALDQLSELAHDIYYGSELAKDEVLFEKLACLMTDSNQEASSHKAASVIGSAMQNNPTALAEVSKFWEQILYPTCDGTKQDLISRLESSHSVFKDSGSDAATMKAQTRALSGLLREPSIRNEFLSTKGMELLLRVFIEEGSQWNNVRVKIAQLIMDNFLDETMGAELGLWPTQPLLENKVCERSERTLEDGCWDYHVSKFEGGGWSKDFSAALKEQRKINADSVKDREL</sequence>
<reference evidence="10 11" key="1">
    <citation type="submission" date="2024-06" db="EMBL/GenBank/DDBJ databases">
        <title>Complete genome of Phlyctema vagabunda strain 19-DSS-EL-015.</title>
        <authorList>
            <person name="Fiorenzani C."/>
        </authorList>
    </citation>
    <scope>NUCLEOTIDE SEQUENCE [LARGE SCALE GENOMIC DNA]</scope>
    <source>
        <strain evidence="10 11">19-DSS-EL-015</strain>
    </source>
</reference>
<keyword evidence="5 9" id="KW-0732">Signal</keyword>
<evidence type="ECO:0000256" key="5">
    <source>
        <dbReference type="ARBA" id="ARBA00022729"/>
    </source>
</evidence>
<evidence type="ECO:0000256" key="1">
    <source>
        <dbReference type="ARBA" id="ARBA00010588"/>
    </source>
</evidence>
<dbReference type="Pfam" id="PF16782">
    <property type="entry name" value="SIL1"/>
    <property type="match status" value="1"/>
</dbReference>
<keyword evidence="4" id="KW-0813">Transport</keyword>
<dbReference type="PANTHER" id="PTHR19316">
    <property type="entry name" value="PROTEIN FOLDING REGULATOR"/>
    <property type="match status" value="1"/>
</dbReference>
<name>A0ABR4P2N9_9HELO</name>
<evidence type="ECO:0000313" key="11">
    <source>
        <dbReference type="Proteomes" id="UP001629113"/>
    </source>
</evidence>
<dbReference type="PANTHER" id="PTHR19316:SF34">
    <property type="entry name" value="NUCLEOTIDE EXCHANGE FACTOR SIL1"/>
    <property type="match status" value="1"/>
</dbReference>
<dbReference type="InterPro" id="IPR011989">
    <property type="entry name" value="ARM-like"/>
</dbReference>
<dbReference type="InterPro" id="IPR050693">
    <property type="entry name" value="Hsp70_NEF-Inhibitors"/>
</dbReference>
<organism evidence="10 11">
    <name type="scientific">Phlyctema vagabunda</name>
    <dbReference type="NCBI Taxonomy" id="108571"/>
    <lineage>
        <taxon>Eukaryota</taxon>
        <taxon>Fungi</taxon>
        <taxon>Dikarya</taxon>
        <taxon>Ascomycota</taxon>
        <taxon>Pezizomycotina</taxon>
        <taxon>Leotiomycetes</taxon>
        <taxon>Helotiales</taxon>
        <taxon>Dermateaceae</taxon>
        <taxon>Phlyctema</taxon>
    </lineage>
</organism>
<feature type="signal peptide" evidence="9">
    <location>
        <begin position="1"/>
        <end position="26"/>
    </location>
</feature>
<proteinExistence type="inferred from homology"/>
<keyword evidence="11" id="KW-1185">Reference proteome</keyword>
<feature type="chain" id="PRO_5045131345" description="Nucleotide exchange factor SIL1" evidence="9">
    <location>
        <begin position="27"/>
        <end position="399"/>
    </location>
</feature>
<keyword evidence="8" id="KW-0811">Translocation</keyword>
<keyword evidence="7" id="KW-0653">Protein transport</keyword>
<evidence type="ECO:0000256" key="8">
    <source>
        <dbReference type="ARBA" id="ARBA00023010"/>
    </source>
</evidence>
<keyword evidence="6" id="KW-0256">Endoplasmic reticulum</keyword>
<evidence type="ECO:0000256" key="9">
    <source>
        <dbReference type="SAM" id="SignalP"/>
    </source>
</evidence>
<comment type="caution">
    <text evidence="10">The sequence shown here is derived from an EMBL/GenBank/DDBJ whole genome shotgun (WGS) entry which is preliminary data.</text>
</comment>
<comment type="similarity">
    <text evidence="1">Belongs to the SIL1 family.</text>
</comment>
<evidence type="ECO:0000256" key="2">
    <source>
        <dbReference type="ARBA" id="ARBA00011799"/>
    </source>
</evidence>
<protein>
    <recommendedName>
        <fullName evidence="3">Nucleotide exchange factor SIL1</fullName>
    </recommendedName>
</protein>
<comment type="subunit">
    <text evidence="2">Interacts with KAR2.</text>
</comment>
<evidence type="ECO:0000256" key="4">
    <source>
        <dbReference type="ARBA" id="ARBA00022448"/>
    </source>
</evidence>
<dbReference type="Gene3D" id="1.25.10.10">
    <property type="entry name" value="Leucine-rich Repeat Variant"/>
    <property type="match status" value="1"/>
</dbReference>
<accession>A0ABR4P2N9</accession>
<evidence type="ECO:0000256" key="6">
    <source>
        <dbReference type="ARBA" id="ARBA00022824"/>
    </source>
</evidence>
<dbReference type="Proteomes" id="UP001629113">
    <property type="component" value="Unassembled WGS sequence"/>
</dbReference>